<accession>A0ABS8S626</accession>
<dbReference type="Proteomes" id="UP000823775">
    <property type="component" value="Unassembled WGS sequence"/>
</dbReference>
<name>A0ABS8S626_DATST</name>
<protein>
    <submittedName>
        <fullName evidence="1">Uncharacterized protein</fullName>
    </submittedName>
</protein>
<evidence type="ECO:0000313" key="2">
    <source>
        <dbReference type="Proteomes" id="UP000823775"/>
    </source>
</evidence>
<keyword evidence="2" id="KW-1185">Reference proteome</keyword>
<sequence length="81" mass="9019">MELNESLVGISRDSRFSTMDGVEHGDSIVELLDGSDRVDDDSSRERRLDEAANTWVQELQPMWNLSPPAIDSGHDCTAVKD</sequence>
<proteinExistence type="predicted"/>
<evidence type="ECO:0000313" key="1">
    <source>
        <dbReference type="EMBL" id="MCD7454506.1"/>
    </source>
</evidence>
<organism evidence="1 2">
    <name type="scientific">Datura stramonium</name>
    <name type="common">Jimsonweed</name>
    <name type="synonym">Common thornapple</name>
    <dbReference type="NCBI Taxonomy" id="4076"/>
    <lineage>
        <taxon>Eukaryota</taxon>
        <taxon>Viridiplantae</taxon>
        <taxon>Streptophyta</taxon>
        <taxon>Embryophyta</taxon>
        <taxon>Tracheophyta</taxon>
        <taxon>Spermatophyta</taxon>
        <taxon>Magnoliopsida</taxon>
        <taxon>eudicotyledons</taxon>
        <taxon>Gunneridae</taxon>
        <taxon>Pentapetalae</taxon>
        <taxon>asterids</taxon>
        <taxon>lamiids</taxon>
        <taxon>Solanales</taxon>
        <taxon>Solanaceae</taxon>
        <taxon>Solanoideae</taxon>
        <taxon>Datureae</taxon>
        <taxon>Datura</taxon>
    </lineage>
</organism>
<comment type="caution">
    <text evidence="1">The sequence shown here is derived from an EMBL/GenBank/DDBJ whole genome shotgun (WGS) entry which is preliminary data.</text>
</comment>
<dbReference type="EMBL" id="JACEIK010000305">
    <property type="protein sequence ID" value="MCD7454506.1"/>
    <property type="molecule type" value="Genomic_DNA"/>
</dbReference>
<reference evidence="1 2" key="1">
    <citation type="journal article" date="2021" name="BMC Genomics">
        <title>Datura genome reveals duplications of psychoactive alkaloid biosynthetic genes and high mutation rate following tissue culture.</title>
        <authorList>
            <person name="Rajewski A."/>
            <person name="Carter-House D."/>
            <person name="Stajich J."/>
            <person name="Litt A."/>
        </authorList>
    </citation>
    <scope>NUCLEOTIDE SEQUENCE [LARGE SCALE GENOMIC DNA]</scope>
    <source>
        <strain evidence="1">AR-01</strain>
    </source>
</reference>
<gene>
    <name evidence="1" type="ORF">HAX54_025127</name>
</gene>